<dbReference type="InterPro" id="IPR051448">
    <property type="entry name" value="CdaR-like_regulators"/>
</dbReference>
<reference evidence="3" key="1">
    <citation type="submission" date="2015-08" db="EMBL/GenBank/DDBJ databases">
        <authorList>
            <person name="Babu N.S."/>
            <person name="Beckwith C.J."/>
            <person name="Beseler K.G."/>
            <person name="Brison A."/>
            <person name="Carone J.V."/>
            <person name="Caskin T.P."/>
            <person name="Diamond M."/>
            <person name="Durham M.E."/>
            <person name="Foxe J.M."/>
            <person name="Go M."/>
            <person name="Henderson B.A."/>
            <person name="Jones I.B."/>
            <person name="McGettigan J.A."/>
            <person name="Micheletti S.J."/>
            <person name="Nasrallah M.E."/>
            <person name="Ortiz D."/>
            <person name="Piller C.R."/>
            <person name="Privatt S.R."/>
            <person name="Schneider S.L."/>
            <person name="Sharp S."/>
            <person name="Smith T.C."/>
            <person name="Stanton J.D."/>
            <person name="Ullery H.E."/>
            <person name="Wilson R.J."/>
            <person name="Serrano M.G."/>
            <person name="Buck G."/>
            <person name="Lee V."/>
            <person name="Wang Y."/>
            <person name="Carvalho R."/>
            <person name="Voegtly L."/>
            <person name="Shi R."/>
            <person name="Duckworth R."/>
            <person name="Johnson A."/>
            <person name="Loviza R."/>
            <person name="Walstead R."/>
            <person name="Shah Z."/>
            <person name="Kiflezghi M."/>
            <person name="Wade K."/>
            <person name="Ball S.L."/>
            <person name="Bradley K.W."/>
            <person name="Asai D.J."/>
            <person name="Bowman C.A."/>
            <person name="Russell D.A."/>
            <person name="Pope W.H."/>
            <person name="Jacobs-Sera D."/>
            <person name="Hendrix R.W."/>
            <person name="Hatfull G.F."/>
        </authorList>
    </citation>
    <scope>NUCLEOTIDE SEQUENCE</scope>
</reference>
<name>A0A2P2C2C7_9ZZZZ</name>
<dbReference type="EMBL" id="CZKA01000015">
    <property type="protein sequence ID" value="CUR54872.1"/>
    <property type="molecule type" value="Genomic_DNA"/>
</dbReference>
<sequence>MPTAAIFTVEDLLRSPALQLSVLAGAAGLSRSVSWAHVSELDDPTPWLLGSEIIMTTGMAIPRSGPAQRAYLERLDNAGVAALLVSEELHVPPLRREFLAAAHERGMPVLEVPLSVPFIAVAQEVAAAVQAGVGQRLGAQLQVFGALRWLTIEHLGIGDVFARLERLSGYDLALCTPRGAPLLPGIRTPDADQLGLLPATPASAPTVPGGFVLPVRGPEGLAGYLLALDREGAQPAGLAVVQHIATVVSLQLAMRSHERATLRREGAETLAELLAGVLDLPHVRRRLARAGIGPREQLVLAVLRGRQDEPVEAGILQRLDDSGVAHLVTRQKDELYILATAGSATDQAFDQERDNYVGSSTAFRPRGSLQVPRREARWAVARARDAGRSHLAFGEGETAGRWLPDDLEALGALVTRVLGPALDYDSEHQSDLVASVRAWMEADRHSQTAAATLNIHPNTLAYRLRRFGEITDRDLASTGDLAEVWLGLMALRHLREAPPT</sequence>
<feature type="domain" description="Purine catabolism PurC-like" evidence="1">
    <location>
        <begin position="11"/>
        <end position="128"/>
    </location>
</feature>
<dbReference type="PANTHER" id="PTHR33744">
    <property type="entry name" value="CARBOHYDRATE DIACID REGULATOR"/>
    <property type="match status" value="1"/>
</dbReference>
<dbReference type="Gene3D" id="1.10.10.2840">
    <property type="entry name" value="PucR C-terminal helix-turn-helix domain"/>
    <property type="match status" value="1"/>
</dbReference>
<gene>
    <name evidence="3" type="ORF">NOCA2220063</name>
</gene>
<dbReference type="InterPro" id="IPR042070">
    <property type="entry name" value="PucR_C-HTH_sf"/>
</dbReference>
<accession>A0A2P2C2C7</accession>
<dbReference type="PANTHER" id="PTHR33744:SF1">
    <property type="entry name" value="DNA-BINDING TRANSCRIPTIONAL ACTIVATOR ADER"/>
    <property type="match status" value="1"/>
</dbReference>
<evidence type="ECO:0000259" key="2">
    <source>
        <dbReference type="Pfam" id="PF13556"/>
    </source>
</evidence>
<evidence type="ECO:0000259" key="1">
    <source>
        <dbReference type="Pfam" id="PF07905"/>
    </source>
</evidence>
<feature type="domain" description="PucR C-terminal helix-turn-helix" evidence="2">
    <location>
        <begin position="432"/>
        <end position="489"/>
    </location>
</feature>
<dbReference type="Pfam" id="PF13556">
    <property type="entry name" value="HTH_30"/>
    <property type="match status" value="1"/>
</dbReference>
<dbReference type="AlphaFoldDB" id="A0A2P2C2C7"/>
<evidence type="ECO:0000313" key="3">
    <source>
        <dbReference type="EMBL" id="CUR54872.1"/>
    </source>
</evidence>
<dbReference type="InterPro" id="IPR025736">
    <property type="entry name" value="PucR_C-HTH_dom"/>
</dbReference>
<organism evidence="3">
    <name type="scientific">metagenome</name>
    <dbReference type="NCBI Taxonomy" id="256318"/>
    <lineage>
        <taxon>unclassified sequences</taxon>
        <taxon>metagenomes</taxon>
    </lineage>
</organism>
<dbReference type="InterPro" id="IPR012914">
    <property type="entry name" value="PucR_dom"/>
</dbReference>
<proteinExistence type="predicted"/>
<protein>
    <submittedName>
        <fullName evidence="3">Putative transcriptional regulator, PucR family</fullName>
    </submittedName>
</protein>
<dbReference type="Pfam" id="PF07905">
    <property type="entry name" value="PucR"/>
    <property type="match status" value="1"/>
</dbReference>